<dbReference type="Pfam" id="PF03144">
    <property type="entry name" value="GTP_EFTU_D2"/>
    <property type="match status" value="1"/>
</dbReference>
<dbReference type="Gene3D" id="2.40.30.10">
    <property type="entry name" value="Translation factors"/>
    <property type="match status" value="1"/>
</dbReference>
<dbReference type="InterPro" id="IPR041095">
    <property type="entry name" value="EFG_II"/>
</dbReference>
<dbReference type="HAMAP" id="MF_00054_B">
    <property type="entry name" value="EF_G_EF_2_B"/>
    <property type="match status" value="1"/>
</dbReference>
<dbReference type="PRINTS" id="PR00315">
    <property type="entry name" value="ELONGATNFCT"/>
</dbReference>
<gene>
    <name evidence="8" type="primary">fusA</name>
    <name evidence="10" type="ordered locus">Plabr_2666</name>
</gene>
<dbReference type="NCBIfam" id="TIGR00484">
    <property type="entry name" value="EF-G"/>
    <property type="match status" value="1"/>
</dbReference>
<dbReference type="NCBIfam" id="NF009381">
    <property type="entry name" value="PRK12740.1-5"/>
    <property type="match status" value="1"/>
</dbReference>
<dbReference type="PANTHER" id="PTHR43636:SF2">
    <property type="entry name" value="ELONGATION FACTOR G, MITOCHONDRIAL"/>
    <property type="match status" value="1"/>
</dbReference>
<evidence type="ECO:0000256" key="4">
    <source>
        <dbReference type="ARBA" id="ARBA00022768"/>
    </source>
</evidence>
<dbReference type="InterPro" id="IPR000640">
    <property type="entry name" value="EFG_V-like"/>
</dbReference>
<comment type="function">
    <text evidence="7 8">Catalyzes the GTP-dependent ribosomal translocation step during translation elongation. During this step, the ribosome changes from the pre-translocational (PRE) to the post-translocational (POST) state as the newly formed A-site-bound peptidyl-tRNA and P-site-bound deacylated tRNA move to the P and E sites, respectively. Catalyzes the coordinated movement of the two tRNA molecules, the mRNA and conformational changes in the ribosome.</text>
</comment>
<evidence type="ECO:0000256" key="2">
    <source>
        <dbReference type="ARBA" id="ARBA00017872"/>
    </source>
</evidence>
<dbReference type="CDD" id="cd01434">
    <property type="entry name" value="EFG_mtEFG1_IV"/>
    <property type="match status" value="1"/>
</dbReference>
<dbReference type="SUPFAM" id="SSF54211">
    <property type="entry name" value="Ribosomal protein S5 domain 2-like"/>
    <property type="match status" value="1"/>
</dbReference>
<dbReference type="GO" id="GO:0005737">
    <property type="term" value="C:cytoplasm"/>
    <property type="evidence" value="ECO:0007669"/>
    <property type="project" value="UniProtKB-SubCell"/>
</dbReference>
<dbReference type="PROSITE" id="PS51722">
    <property type="entry name" value="G_TR_2"/>
    <property type="match status" value="1"/>
</dbReference>
<accession>F0SRV0</accession>
<dbReference type="InterPro" id="IPR000795">
    <property type="entry name" value="T_Tr_GTP-bd_dom"/>
</dbReference>
<dbReference type="InterPro" id="IPR020568">
    <property type="entry name" value="Ribosomal_Su5_D2-typ_SF"/>
</dbReference>
<dbReference type="GO" id="GO:0003924">
    <property type="term" value="F:GTPase activity"/>
    <property type="evidence" value="ECO:0007669"/>
    <property type="project" value="InterPro"/>
</dbReference>
<keyword evidence="8" id="KW-0963">Cytoplasm</keyword>
<dbReference type="SUPFAM" id="SSF52540">
    <property type="entry name" value="P-loop containing nucleoside triphosphate hydrolases"/>
    <property type="match status" value="1"/>
</dbReference>
<dbReference type="Pfam" id="PF00679">
    <property type="entry name" value="EFG_C"/>
    <property type="match status" value="1"/>
</dbReference>
<dbReference type="CDD" id="cd04091">
    <property type="entry name" value="mtEFG1_II_like"/>
    <property type="match status" value="1"/>
</dbReference>
<evidence type="ECO:0000256" key="5">
    <source>
        <dbReference type="ARBA" id="ARBA00022917"/>
    </source>
</evidence>
<feature type="domain" description="Tr-type G" evidence="9">
    <location>
        <begin position="23"/>
        <end position="299"/>
    </location>
</feature>
<dbReference type="InterPro" id="IPR005517">
    <property type="entry name" value="Transl_elong_EFG/EF2_IV"/>
</dbReference>
<dbReference type="InterPro" id="IPR035647">
    <property type="entry name" value="EFG_III/V"/>
</dbReference>
<dbReference type="InterPro" id="IPR004540">
    <property type="entry name" value="Transl_elong_EFG/EF2"/>
</dbReference>
<evidence type="ECO:0000259" key="9">
    <source>
        <dbReference type="PROSITE" id="PS51722"/>
    </source>
</evidence>
<name>F0SRV0_RUBBR</name>
<evidence type="ECO:0000256" key="8">
    <source>
        <dbReference type="HAMAP-Rule" id="MF_00054"/>
    </source>
</evidence>
<dbReference type="GO" id="GO:0003746">
    <property type="term" value="F:translation elongation factor activity"/>
    <property type="evidence" value="ECO:0007669"/>
    <property type="project" value="UniProtKB-UniRule"/>
</dbReference>
<evidence type="ECO:0000256" key="7">
    <source>
        <dbReference type="ARBA" id="ARBA00024731"/>
    </source>
</evidence>
<dbReference type="STRING" id="756272.Plabr_2666"/>
<keyword evidence="11" id="KW-1185">Reference proteome</keyword>
<keyword evidence="5 8" id="KW-0648">Protein biosynthesis</keyword>
<evidence type="ECO:0000313" key="11">
    <source>
        <dbReference type="Proteomes" id="UP000006860"/>
    </source>
</evidence>
<dbReference type="Gene3D" id="3.40.50.300">
    <property type="entry name" value="P-loop containing nucleotide triphosphate hydrolases"/>
    <property type="match status" value="1"/>
</dbReference>
<dbReference type="Gene3D" id="3.30.70.870">
    <property type="entry name" value="Elongation Factor G (Translational Gtpase), domain 3"/>
    <property type="match status" value="1"/>
</dbReference>
<dbReference type="FunFam" id="3.40.50.300:FF:000029">
    <property type="entry name" value="Elongation factor G"/>
    <property type="match status" value="1"/>
</dbReference>
<evidence type="ECO:0000256" key="6">
    <source>
        <dbReference type="ARBA" id="ARBA00023134"/>
    </source>
</evidence>
<comment type="similarity">
    <text evidence="1 8">Belongs to the TRAFAC class translation factor GTPase superfamily. Classic translation factor GTPase family. EF-G/EF-2 subfamily.</text>
</comment>
<feature type="binding site" evidence="8">
    <location>
        <begin position="32"/>
        <end position="39"/>
    </location>
    <ligand>
        <name>GTP</name>
        <dbReference type="ChEBI" id="CHEBI:37565"/>
    </ligand>
</feature>
<keyword evidence="6 8" id="KW-0342">GTP-binding</keyword>
<keyword evidence="4 8" id="KW-0251">Elongation factor</keyword>
<dbReference type="AlphaFoldDB" id="F0SRV0"/>
<reference evidence="11" key="1">
    <citation type="submission" date="2011-02" db="EMBL/GenBank/DDBJ databases">
        <title>The complete genome of Planctomyces brasiliensis DSM 5305.</title>
        <authorList>
            <person name="Lucas S."/>
            <person name="Copeland A."/>
            <person name="Lapidus A."/>
            <person name="Bruce D."/>
            <person name="Goodwin L."/>
            <person name="Pitluck S."/>
            <person name="Kyrpides N."/>
            <person name="Mavromatis K."/>
            <person name="Pagani I."/>
            <person name="Ivanova N."/>
            <person name="Ovchinnikova G."/>
            <person name="Lu M."/>
            <person name="Detter J.C."/>
            <person name="Han C."/>
            <person name="Land M."/>
            <person name="Hauser L."/>
            <person name="Markowitz V."/>
            <person name="Cheng J.-F."/>
            <person name="Hugenholtz P."/>
            <person name="Woyke T."/>
            <person name="Wu D."/>
            <person name="Tindall B."/>
            <person name="Pomrenke H.G."/>
            <person name="Brambilla E."/>
            <person name="Klenk H.-P."/>
            <person name="Eisen J.A."/>
        </authorList>
    </citation>
    <scope>NUCLEOTIDE SEQUENCE [LARGE SCALE GENOMIC DNA]</scope>
    <source>
        <strain evidence="11">ATCC 49424 / DSM 5305 / JCM 21570 / NBRC 103401 / IFAM 1448</strain>
    </source>
</reference>
<dbReference type="InterPro" id="IPR009000">
    <property type="entry name" value="Transl_B-barrel_sf"/>
</dbReference>
<dbReference type="CDD" id="cd03713">
    <property type="entry name" value="EFG_mtEFG_C"/>
    <property type="match status" value="1"/>
</dbReference>
<dbReference type="EMBL" id="CP002546">
    <property type="protein sequence ID" value="ADY60266.1"/>
    <property type="molecule type" value="Genomic_DNA"/>
</dbReference>
<dbReference type="CDD" id="cd16262">
    <property type="entry name" value="EFG_III"/>
    <property type="match status" value="1"/>
</dbReference>
<dbReference type="KEGG" id="pbs:Plabr_2666"/>
<dbReference type="Pfam" id="PF00009">
    <property type="entry name" value="GTP_EFTU"/>
    <property type="match status" value="1"/>
</dbReference>
<feature type="binding site" evidence="8">
    <location>
        <begin position="152"/>
        <end position="155"/>
    </location>
    <ligand>
        <name>GTP</name>
        <dbReference type="ChEBI" id="CHEBI:37565"/>
    </ligand>
</feature>
<dbReference type="SMART" id="SM00838">
    <property type="entry name" value="EFG_C"/>
    <property type="match status" value="1"/>
</dbReference>
<evidence type="ECO:0000313" key="10">
    <source>
        <dbReference type="EMBL" id="ADY60266.1"/>
    </source>
</evidence>
<dbReference type="FunFam" id="3.30.70.870:FF:000001">
    <property type="entry name" value="Elongation factor G"/>
    <property type="match status" value="1"/>
</dbReference>
<dbReference type="InterPro" id="IPR004161">
    <property type="entry name" value="EFTu-like_2"/>
</dbReference>
<dbReference type="NCBIfam" id="TIGR00231">
    <property type="entry name" value="small_GTP"/>
    <property type="match status" value="1"/>
</dbReference>
<evidence type="ECO:0000256" key="1">
    <source>
        <dbReference type="ARBA" id="ARBA00005870"/>
    </source>
</evidence>
<dbReference type="FunFam" id="3.30.70.240:FF:000001">
    <property type="entry name" value="Elongation factor G"/>
    <property type="match status" value="1"/>
</dbReference>
<dbReference type="Gene3D" id="3.30.230.10">
    <property type="match status" value="1"/>
</dbReference>
<dbReference type="FunFam" id="2.40.30.10:FF:000022">
    <property type="entry name" value="Elongation factor G, mitochondrial"/>
    <property type="match status" value="1"/>
</dbReference>
<dbReference type="CDD" id="cd01886">
    <property type="entry name" value="EF-G"/>
    <property type="match status" value="1"/>
</dbReference>
<dbReference type="HOGENOM" id="CLU_002794_4_1_0"/>
<sequence>MIVNLKRLDPQTFLILEKMKNLDKVRNIGISAHIDSGKTTLTERILFYSGRTYKIEEVRGGGSGAVMDHMDLEREKGITITSAATQVQWNDHTVNVIDTPGHVDFTVEVERSLRVLDGAILVLCSVGGVQSQSLTVDRQMKRYGIPRIAFINKCDRTGADPKSVCKQVEEKLGVTPVPLQIPIGLESNHKGVVDLIEMRAVFFDGDNGETVRYEEVPAELKDEAEEARAHMLEQLSLYDDELMEALLEEADIPLEKIHAVVREATLSQSITPVMMGSAFKNKGVQELLDAVVRYLPSPLERDVTAIDVDKLEAAERDMDGNEKPDSSQFRVALQPEDDLPLVCMAFKTVMEQFGQLTYTRIYQGKIKKGESYRNVRTGNKVRFGRLVRMHSNDREDVDEAGAGDIVAVVGVDCASGDTFCGDGANYSLESIYVPEPVIRLSIEPAKRDSADKLGKALERFRREDPTFHVQTDEETGQTIIAGMGQLHLEVYIERIKREYKCECIVGEPRVAYKETPSKPVEFNYKHKKQTGGSGQYAHVVGKLVPMEETDTEHYRFVNEITGGRIPKEYIGSVDAGFQRALVKGPLCECEVVGVEAHLSDGSYHDVDSSEMAFKIASFDCMRDTLKKSDPALLEPLMTLDIEAPDEFQGSITGHLSSKRGVINSSETRSGTCYIIAEVPLAAMFDYANELRSMTQGKGGFSMEFARYARCPRNIQEEVVEKRRKELEERKNAK</sequence>
<dbReference type="InterPro" id="IPR014721">
    <property type="entry name" value="Ribsml_uS5_D2-typ_fold_subgr"/>
</dbReference>
<dbReference type="Pfam" id="PF14492">
    <property type="entry name" value="EFG_III"/>
    <property type="match status" value="1"/>
</dbReference>
<dbReference type="PANTHER" id="PTHR43636">
    <property type="entry name" value="ELONGATION FACTOR G, MITOCHONDRIAL"/>
    <property type="match status" value="1"/>
</dbReference>
<dbReference type="InterPro" id="IPR005225">
    <property type="entry name" value="Small_GTP-bd"/>
</dbReference>
<dbReference type="eggNOG" id="COG0480">
    <property type="taxonomic scope" value="Bacteria"/>
</dbReference>
<dbReference type="SMART" id="SM00889">
    <property type="entry name" value="EFG_IV"/>
    <property type="match status" value="1"/>
</dbReference>
<dbReference type="GO" id="GO:0005525">
    <property type="term" value="F:GTP binding"/>
    <property type="evidence" value="ECO:0007669"/>
    <property type="project" value="UniProtKB-UniRule"/>
</dbReference>
<dbReference type="InterPro" id="IPR047872">
    <property type="entry name" value="EFG_IV"/>
</dbReference>
<keyword evidence="3 8" id="KW-0547">Nucleotide-binding</keyword>
<protein>
    <recommendedName>
        <fullName evidence="2 8">Elongation factor G</fullName>
        <shortName evidence="8">EF-G</shortName>
    </recommendedName>
</protein>
<organism evidence="10 11">
    <name type="scientific">Rubinisphaera brasiliensis (strain ATCC 49424 / DSM 5305 / JCM 21570 / IAM 15109 / NBRC 103401 / IFAM 1448)</name>
    <name type="common">Planctomyces brasiliensis</name>
    <dbReference type="NCBI Taxonomy" id="756272"/>
    <lineage>
        <taxon>Bacteria</taxon>
        <taxon>Pseudomonadati</taxon>
        <taxon>Planctomycetota</taxon>
        <taxon>Planctomycetia</taxon>
        <taxon>Planctomycetales</taxon>
        <taxon>Planctomycetaceae</taxon>
        <taxon>Rubinisphaera</taxon>
    </lineage>
</organism>
<dbReference type="Proteomes" id="UP000006860">
    <property type="component" value="Chromosome"/>
</dbReference>
<feature type="binding site" evidence="8">
    <location>
        <begin position="98"/>
        <end position="102"/>
    </location>
    <ligand>
        <name>GTP</name>
        <dbReference type="ChEBI" id="CHEBI:37565"/>
    </ligand>
</feature>
<dbReference type="InterPro" id="IPR035649">
    <property type="entry name" value="EFG_V"/>
</dbReference>
<evidence type="ECO:0000256" key="3">
    <source>
        <dbReference type="ARBA" id="ARBA00022741"/>
    </source>
</evidence>
<dbReference type="Gene3D" id="3.30.70.240">
    <property type="match status" value="1"/>
</dbReference>
<dbReference type="FunFam" id="3.30.230.10:FF:000003">
    <property type="entry name" value="Elongation factor G"/>
    <property type="match status" value="1"/>
</dbReference>
<comment type="subcellular location">
    <subcellularLocation>
        <location evidence="8">Cytoplasm</location>
    </subcellularLocation>
</comment>
<dbReference type="Pfam" id="PF03764">
    <property type="entry name" value="EFG_IV"/>
    <property type="match status" value="1"/>
</dbReference>
<dbReference type="SUPFAM" id="SSF50447">
    <property type="entry name" value="Translation proteins"/>
    <property type="match status" value="1"/>
</dbReference>
<dbReference type="InterPro" id="IPR009022">
    <property type="entry name" value="EFG_III"/>
</dbReference>
<dbReference type="InterPro" id="IPR027417">
    <property type="entry name" value="P-loop_NTPase"/>
</dbReference>
<proteinExistence type="inferred from homology"/>
<dbReference type="SUPFAM" id="SSF54980">
    <property type="entry name" value="EF-G C-terminal domain-like"/>
    <property type="match status" value="2"/>
</dbReference>